<dbReference type="EMBL" id="BSXT01000271">
    <property type="protein sequence ID" value="GMF23046.1"/>
    <property type="molecule type" value="Genomic_DNA"/>
</dbReference>
<proteinExistence type="predicted"/>
<keyword evidence="2" id="KW-1185">Reference proteome</keyword>
<organism evidence="1 2">
    <name type="scientific">Phytophthora fragariaefolia</name>
    <dbReference type="NCBI Taxonomy" id="1490495"/>
    <lineage>
        <taxon>Eukaryota</taxon>
        <taxon>Sar</taxon>
        <taxon>Stramenopiles</taxon>
        <taxon>Oomycota</taxon>
        <taxon>Peronosporomycetes</taxon>
        <taxon>Peronosporales</taxon>
        <taxon>Peronosporaceae</taxon>
        <taxon>Phytophthora</taxon>
    </lineage>
</organism>
<gene>
    <name evidence="1" type="ORF">Pfra01_000354700</name>
</gene>
<comment type="caution">
    <text evidence="1">The sequence shown here is derived from an EMBL/GenBank/DDBJ whole genome shotgun (WGS) entry which is preliminary data.</text>
</comment>
<dbReference type="AlphaFoldDB" id="A0A9W6TV74"/>
<reference evidence="1" key="1">
    <citation type="submission" date="2023-04" db="EMBL/GenBank/DDBJ databases">
        <title>Phytophthora fragariaefolia NBRC 109709.</title>
        <authorList>
            <person name="Ichikawa N."/>
            <person name="Sato H."/>
            <person name="Tonouchi N."/>
        </authorList>
    </citation>
    <scope>NUCLEOTIDE SEQUENCE</scope>
    <source>
        <strain evidence="1">NBRC 109709</strain>
    </source>
</reference>
<sequence>MPHEGRLSPQDCLEIVRSRPATTRYSEYPTDAQPNSTRPNQGLAKGKVFIYDSSSSSYRLGIRVVAQTLVSLLPSGAGPCLMLQTFESGLRICRQLQPYMLGPHTNTKVSFYLRNIWLLADVSHTKPSDSRRSQPTHKISTGSCTFFIRPSSHQNNSMSLQDLAPANTKRALATTISTFGQFLVKEKVTREFVQASLMADSRGTAFVKLMDRFDLFLVSSNGKGGEPRKRNTVMSYYRNVKNWLLDLYSQHRNVIEQQGEFLSATAFFANTVSIRILKSNLSLSADNVLSIRLIRAKTSEEQGLSLFPDKDSFITWPINAVAMALAMQIFPSTSSLNLELSLTSEYTDLVVNIDQTPLVDVLLHCVDDSGHENLEPAAPTRRRRSTLLKLQGYVNKGAVADQEKANITANLSYRSFRRGGAQHANGGPTLSAQWIFDRENWSMTATTKTFAYVFNTTTEDRKVSKVLSNWKSSDEPKIPSLKEFDLVSTARIRQVGCKLFASSIGFEYKSPNIEGHVIDLLTATLIQHFPAVNDRYPMSPNASRMRTCLVSARIEMPDILAWSLVINRLASADGANHRLIKTLLLEKCNVLISRTS</sequence>
<evidence type="ECO:0000313" key="2">
    <source>
        <dbReference type="Proteomes" id="UP001165121"/>
    </source>
</evidence>
<dbReference type="Proteomes" id="UP001165121">
    <property type="component" value="Unassembled WGS sequence"/>
</dbReference>
<name>A0A9W6TV74_9STRA</name>
<evidence type="ECO:0000313" key="1">
    <source>
        <dbReference type="EMBL" id="GMF23046.1"/>
    </source>
</evidence>
<protein>
    <submittedName>
        <fullName evidence="1">Unnamed protein product</fullName>
    </submittedName>
</protein>
<accession>A0A9W6TV74</accession>